<dbReference type="PROSITE" id="PS51257">
    <property type="entry name" value="PROKAR_LIPOPROTEIN"/>
    <property type="match status" value="1"/>
</dbReference>
<dbReference type="RefSeq" id="WP_262096403.1">
    <property type="nucleotide sequence ID" value="NZ_JAOEGN010000009.1"/>
</dbReference>
<keyword evidence="3" id="KW-1185">Reference proteome</keyword>
<proteinExistence type="predicted"/>
<evidence type="ECO:0000313" key="2">
    <source>
        <dbReference type="EMBL" id="MCU0105135.1"/>
    </source>
</evidence>
<gene>
    <name evidence="2" type="ORF">N7603_05645</name>
</gene>
<evidence type="ECO:0000256" key="1">
    <source>
        <dbReference type="SAM" id="SignalP"/>
    </source>
</evidence>
<feature type="chain" id="PRO_5047333034" description="Lipoprotein" evidence="1">
    <location>
        <begin position="20"/>
        <end position="296"/>
    </location>
</feature>
<reference evidence="3" key="1">
    <citation type="submission" date="2023-07" db="EMBL/GenBank/DDBJ databases">
        <title>Novel Mycoplasma species identified in domestic and wild animals.</title>
        <authorList>
            <person name="Volokhov D.V."/>
            <person name="Furtak V.A."/>
            <person name="Zagorodnyaya T.A."/>
        </authorList>
    </citation>
    <scope>NUCLEOTIDE SEQUENCE [LARGE SCALE GENOMIC DNA]</scope>
    <source>
        <strain evidence="3">92-19</strain>
    </source>
</reference>
<evidence type="ECO:0008006" key="4">
    <source>
        <dbReference type="Google" id="ProtNLM"/>
    </source>
</evidence>
<dbReference type="Proteomes" id="UP001209076">
    <property type="component" value="Unassembled WGS sequence"/>
</dbReference>
<protein>
    <recommendedName>
        <fullName evidence="4">Lipoprotein</fullName>
    </recommendedName>
</protein>
<feature type="signal peptide" evidence="1">
    <location>
        <begin position="1"/>
        <end position="19"/>
    </location>
</feature>
<sequence length="296" mass="34326">MKKLFVSFLLVLISVSLFGCKKDEVIHYETSSNTFYYEYTLHEGESKFFWVDIISHAMIPKDEFITGLVPYDDQLEFDKAIGENVDLIDLDIRTDVAKSKITLLKKTDKVITIDQLVFKIKETNDLYIIKGRMVIKCDQTYTGIRPQFPSAYIEGLENDVNNRGPLFTQRPRDAYAFLITAEALGMKEGFNFNKNYSLEIKNVHMADNEFYTMENLTYTQLIELTNHRPSNYIDTFVSFPDSGILINYESSRYGVMISFDVESKQSYEQLVVGIDLVFTVTYNGDEFVIYKEIIIR</sequence>
<evidence type="ECO:0000313" key="3">
    <source>
        <dbReference type="Proteomes" id="UP001209076"/>
    </source>
</evidence>
<name>A0ABT2PW08_9MOLU</name>
<keyword evidence="1" id="KW-0732">Signal</keyword>
<comment type="caution">
    <text evidence="2">The sequence shown here is derived from an EMBL/GenBank/DDBJ whole genome shotgun (WGS) entry which is preliminary data.</text>
</comment>
<dbReference type="EMBL" id="JAOEGN010000009">
    <property type="protein sequence ID" value="MCU0105135.1"/>
    <property type="molecule type" value="Genomic_DNA"/>
</dbReference>
<accession>A0ABT2PW08</accession>
<organism evidence="2 3">
    <name type="scientific">Paracholeplasma vituli</name>
    <dbReference type="NCBI Taxonomy" id="69473"/>
    <lineage>
        <taxon>Bacteria</taxon>
        <taxon>Bacillati</taxon>
        <taxon>Mycoplasmatota</taxon>
        <taxon>Mollicutes</taxon>
        <taxon>Acholeplasmatales</taxon>
        <taxon>Acholeplasmataceae</taxon>
        <taxon>Paracholeplasma</taxon>
    </lineage>
</organism>